<evidence type="ECO:0000313" key="2">
    <source>
        <dbReference type="Proteomes" id="UP001060919"/>
    </source>
</evidence>
<protein>
    <submittedName>
        <fullName evidence="1">Spy/CpxP family protein refolding chaperone</fullName>
    </submittedName>
</protein>
<dbReference type="Proteomes" id="UP001060919">
    <property type="component" value="Chromosome"/>
</dbReference>
<sequence>MTTKIFYGFLLLLLCVGTVKAQEHRSKEERIKAVKVAFITEELELTPEQSQGFWPLYNEMQEKLYALKRQHKKKVELDKMSDAEIEAFLEEHLRLSEEKIELHRAYIQKFKAVITLQQIAKLTRSEHRFRRELLKRSKERREGRRGEYHKH</sequence>
<proteinExistence type="predicted"/>
<dbReference type="KEGG" id="aup:AsAng_0052050"/>
<name>A0A916DW95_9BACT</name>
<dbReference type="EMBL" id="AP026867">
    <property type="protein sequence ID" value="BDS14425.1"/>
    <property type="molecule type" value="Genomic_DNA"/>
</dbReference>
<gene>
    <name evidence="1" type="ORF">AsAng_0052050</name>
</gene>
<dbReference type="GO" id="GO:0042597">
    <property type="term" value="C:periplasmic space"/>
    <property type="evidence" value="ECO:0007669"/>
    <property type="project" value="InterPro"/>
</dbReference>
<organism evidence="1 2">
    <name type="scientific">Aureispira anguillae</name>
    <dbReference type="NCBI Taxonomy" id="2864201"/>
    <lineage>
        <taxon>Bacteria</taxon>
        <taxon>Pseudomonadati</taxon>
        <taxon>Bacteroidota</taxon>
        <taxon>Saprospiria</taxon>
        <taxon>Saprospirales</taxon>
        <taxon>Saprospiraceae</taxon>
        <taxon>Aureispira</taxon>
    </lineage>
</organism>
<accession>A0A916DW95</accession>
<dbReference type="RefSeq" id="WP_264789639.1">
    <property type="nucleotide sequence ID" value="NZ_AP026867.1"/>
</dbReference>
<evidence type="ECO:0000313" key="1">
    <source>
        <dbReference type="EMBL" id="BDS14425.1"/>
    </source>
</evidence>
<keyword evidence="2" id="KW-1185">Reference proteome</keyword>
<dbReference type="InterPro" id="IPR012899">
    <property type="entry name" value="LTXXQ"/>
</dbReference>
<reference evidence="1" key="1">
    <citation type="submission" date="2022-09" db="EMBL/GenBank/DDBJ databases">
        <title>Aureispira anguillicida sp. nov., isolated from Leptocephalus of Japanese eel Anguilla japonica.</title>
        <authorList>
            <person name="Yuasa K."/>
            <person name="Mekata T."/>
            <person name="Ikunari K."/>
        </authorList>
    </citation>
    <scope>NUCLEOTIDE SEQUENCE</scope>
    <source>
        <strain evidence="1">EL160426</strain>
    </source>
</reference>
<dbReference type="AlphaFoldDB" id="A0A916DW95"/>
<dbReference type="Pfam" id="PF07813">
    <property type="entry name" value="LTXXQ"/>
    <property type="match status" value="1"/>
</dbReference>